<sequence>MAQLASRRAYAVLLAALVVGCGGPVATPSAPPAEPTVELGESSTEATATDPTPILPIPDDAPGTDPDAASKVPINPIPDDTP</sequence>
<evidence type="ECO:0000313" key="3">
    <source>
        <dbReference type="EMBL" id="HEN16347.1"/>
    </source>
</evidence>
<evidence type="ECO:0000256" key="2">
    <source>
        <dbReference type="SAM" id="SignalP"/>
    </source>
</evidence>
<evidence type="ECO:0000256" key="1">
    <source>
        <dbReference type="SAM" id="MobiDB-lite"/>
    </source>
</evidence>
<organism evidence="3">
    <name type="scientific">Schlesneria paludicola</name>
    <dbReference type="NCBI Taxonomy" id="360056"/>
    <lineage>
        <taxon>Bacteria</taxon>
        <taxon>Pseudomonadati</taxon>
        <taxon>Planctomycetota</taxon>
        <taxon>Planctomycetia</taxon>
        <taxon>Planctomycetales</taxon>
        <taxon>Planctomycetaceae</taxon>
        <taxon>Schlesneria</taxon>
    </lineage>
</organism>
<feature type="compositionally biased region" description="Low complexity" evidence="1">
    <location>
        <begin position="46"/>
        <end position="69"/>
    </location>
</feature>
<feature type="signal peptide" evidence="2">
    <location>
        <begin position="1"/>
        <end position="26"/>
    </location>
</feature>
<dbReference type="EMBL" id="DSOK01000353">
    <property type="protein sequence ID" value="HEN16347.1"/>
    <property type="molecule type" value="Genomic_DNA"/>
</dbReference>
<name>A0A7C2K228_9PLAN</name>
<proteinExistence type="predicted"/>
<accession>A0A7C2K228</accession>
<protein>
    <submittedName>
        <fullName evidence="3">Uncharacterized protein</fullName>
    </submittedName>
</protein>
<dbReference type="PROSITE" id="PS51257">
    <property type="entry name" value="PROKAR_LIPOPROTEIN"/>
    <property type="match status" value="1"/>
</dbReference>
<keyword evidence="2" id="KW-0732">Signal</keyword>
<gene>
    <name evidence="3" type="ORF">ENQ76_12870</name>
</gene>
<comment type="caution">
    <text evidence="3">The sequence shown here is derived from an EMBL/GenBank/DDBJ whole genome shotgun (WGS) entry which is preliminary data.</text>
</comment>
<feature type="chain" id="PRO_5028233217" evidence="2">
    <location>
        <begin position="27"/>
        <end position="82"/>
    </location>
</feature>
<feature type="region of interest" description="Disordered" evidence="1">
    <location>
        <begin position="23"/>
        <end position="82"/>
    </location>
</feature>
<dbReference type="AlphaFoldDB" id="A0A7C2K228"/>
<reference evidence="3" key="1">
    <citation type="journal article" date="2020" name="mSystems">
        <title>Genome- and Community-Level Interaction Insights into Carbon Utilization and Element Cycling Functions of Hydrothermarchaeota in Hydrothermal Sediment.</title>
        <authorList>
            <person name="Zhou Z."/>
            <person name="Liu Y."/>
            <person name="Xu W."/>
            <person name="Pan J."/>
            <person name="Luo Z.H."/>
            <person name="Li M."/>
        </authorList>
    </citation>
    <scope>NUCLEOTIDE SEQUENCE [LARGE SCALE GENOMIC DNA]</scope>
    <source>
        <strain evidence="3">SpSt-339</strain>
    </source>
</reference>